<gene>
    <name evidence="1" type="ORF">TNO020_440087</name>
</gene>
<accession>A0A2H1YIL4</accession>
<protein>
    <recommendedName>
        <fullName evidence="3">DUF4625 domain-containing protein</fullName>
    </recommendedName>
</protein>
<dbReference type="Proteomes" id="UP000234211">
    <property type="component" value="Unassembled WGS sequence"/>
</dbReference>
<dbReference type="RefSeq" id="WP_101917950.1">
    <property type="nucleotide sequence ID" value="NZ_OENF01000039.1"/>
</dbReference>
<evidence type="ECO:0000313" key="1">
    <source>
        <dbReference type="EMBL" id="SOS75313.1"/>
    </source>
</evidence>
<sequence length="274" mass="32148">MKNTFKTLFLLVTSFFIISCNNEDPTPDSFEENINQERFKGLEIGNSDFILPQSNVDIHIEFDYLGTSKVTKIYFDVEDYNTSKANKGEVIWGLKNHVVPVKNYENQLNPHIHYHLYFDEENKQNPSFKAATGVYNFKITVEHEDGTKSVITKKLSILQKFKHLEIGENNTVNFGEDELHTEFEYISEPNTVTQIKYELWFKEWRANQKVAIGKWNSLVTILPKNLYEGIKNPHIHYHYDLLAESPKQEYWLNIYVQEKGEKESVKLSVPFKIK</sequence>
<dbReference type="AlphaFoldDB" id="A0A2H1YIL4"/>
<dbReference type="PROSITE" id="PS51257">
    <property type="entry name" value="PROKAR_LIPOPROTEIN"/>
    <property type="match status" value="1"/>
</dbReference>
<name>A0A2H1YIL4_9FLAO</name>
<reference evidence="2" key="1">
    <citation type="submission" date="2017-11" db="EMBL/GenBank/DDBJ databases">
        <authorList>
            <person name="Duchaud E."/>
        </authorList>
    </citation>
    <scope>NUCLEOTIDE SEQUENCE [LARGE SCALE GENOMIC DNA]</scope>
    <source>
        <strain evidence="2">Tenacibaculum sp. TNO020</strain>
    </source>
</reference>
<evidence type="ECO:0000313" key="2">
    <source>
        <dbReference type="Proteomes" id="UP000234211"/>
    </source>
</evidence>
<keyword evidence="2" id="KW-1185">Reference proteome</keyword>
<evidence type="ECO:0008006" key="3">
    <source>
        <dbReference type="Google" id="ProtNLM"/>
    </source>
</evidence>
<dbReference type="EMBL" id="OENF01000039">
    <property type="protein sequence ID" value="SOS75313.1"/>
    <property type="molecule type" value="Genomic_DNA"/>
</dbReference>
<dbReference type="OrthoDB" id="1157582at2"/>
<proteinExistence type="predicted"/>
<organism evidence="1 2">
    <name type="scientific">Tenacibaculum piscium</name>
    <dbReference type="NCBI Taxonomy" id="1458515"/>
    <lineage>
        <taxon>Bacteria</taxon>
        <taxon>Pseudomonadati</taxon>
        <taxon>Bacteroidota</taxon>
        <taxon>Flavobacteriia</taxon>
        <taxon>Flavobacteriales</taxon>
        <taxon>Flavobacteriaceae</taxon>
        <taxon>Tenacibaculum</taxon>
    </lineage>
</organism>